<comment type="caution">
    <text evidence="1">The sequence shown here is derived from an EMBL/GenBank/DDBJ whole genome shotgun (WGS) entry which is preliminary data.</text>
</comment>
<name>A0A817SI13_9BILA</name>
<organism evidence="1 3">
    <name type="scientific">Rotaria socialis</name>
    <dbReference type="NCBI Taxonomy" id="392032"/>
    <lineage>
        <taxon>Eukaryota</taxon>
        <taxon>Metazoa</taxon>
        <taxon>Spiralia</taxon>
        <taxon>Gnathifera</taxon>
        <taxon>Rotifera</taxon>
        <taxon>Eurotatoria</taxon>
        <taxon>Bdelloidea</taxon>
        <taxon>Philodinida</taxon>
        <taxon>Philodinidae</taxon>
        <taxon>Rotaria</taxon>
    </lineage>
</organism>
<gene>
    <name evidence="2" type="ORF">GRG538_LOCUS21209</name>
    <name evidence="1" type="ORF">TIS948_LOCUS17561</name>
</gene>
<dbReference type="EMBL" id="CAJNXB010003015">
    <property type="protein sequence ID" value="CAF3291318.1"/>
    <property type="molecule type" value="Genomic_DNA"/>
</dbReference>
<reference evidence="1" key="1">
    <citation type="submission" date="2021-02" db="EMBL/GenBank/DDBJ databases">
        <authorList>
            <person name="Nowell W R."/>
        </authorList>
    </citation>
    <scope>NUCLEOTIDE SEQUENCE</scope>
</reference>
<proteinExistence type="predicted"/>
<dbReference type="Gene3D" id="3.40.50.300">
    <property type="entry name" value="P-loop containing nucleotide triphosphate hydrolases"/>
    <property type="match status" value="1"/>
</dbReference>
<evidence type="ECO:0000313" key="3">
    <source>
        <dbReference type="Proteomes" id="UP000663825"/>
    </source>
</evidence>
<dbReference type="Proteomes" id="UP000663872">
    <property type="component" value="Unassembled WGS sequence"/>
</dbReference>
<dbReference type="SUPFAM" id="SSF52540">
    <property type="entry name" value="P-loop containing nucleoside triphosphate hydrolases"/>
    <property type="match status" value="1"/>
</dbReference>
<protein>
    <submittedName>
        <fullName evidence="1">Uncharacterized protein</fullName>
    </submittedName>
</protein>
<evidence type="ECO:0000313" key="1">
    <source>
        <dbReference type="EMBL" id="CAF3291318.1"/>
    </source>
</evidence>
<dbReference type="EMBL" id="CAJNYT010003500">
    <property type="protein sequence ID" value="CAF3570819.1"/>
    <property type="molecule type" value="Genomic_DNA"/>
</dbReference>
<accession>A0A817SI13</accession>
<sequence length="287" mass="32812">MRDVFNPRDFESPIGLEGRKRQVAELGIMNLYALAFAYSTFVESSMTHEYEPNFEERTVDINSYRVSGEFRIIDFPPLISTNDLLISAHRSNCILINAIIVVLDATAEADSDAERTVVNIVKLLSEKGVDVLYCFNKADKLILSHTDIVCSQLLSDDDGDQLIRYLSQDITQTDRLNCSVRARQISKKGIDNRIVKQKYVTTWTKENVSETLVAFAKNYDIPLVKCMLTFCELDEPGDQRHRIFRELLDLGLQIPTYIKGTWLKEFLESNSVSPESIHQILEFSFPQ</sequence>
<dbReference type="AlphaFoldDB" id="A0A817SI13"/>
<evidence type="ECO:0000313" key="2">
    <source>
        <dbReference type="EMBL" id="CAF3570819.1"/>
    </source>
</evidence>
<dbReference type="OrthoDB" id="10643084at2759"/>
<dbReference type="InterPro" id="IPR027417">
    <property type="entry name" value="P-loop_NTPase"/>
</dbReference>
<dbReference type="Proteomes" id="UP000663825">
    <property type="component" value="Unassembled WGS sequence"/>
</dbReference>